<comment type="caution">
    <text evidence="1">The sequence shown here is derived from an EMBL/GenBank/DDBJ whole genome shotgun (WGS) entry which is preliminary data.</text>
</comment>
<proteinExistence type="predicted"/>
<accession>J9H3G2</accession>
<name>J9H3G2_9ZZZZ</name>
<reference evidence="1" key="1">
    <citation type="journal article" date="2012" name="PLoS ONE">
        <title>Gene sets for utilization of primary and secondary nutrition supplies in the distal gut of endangered iberian lynx.</title>
        <authorList>
            <person name="Alcaide M."/>
            <person name="Messina E."/>
            <person name="Richter M."/>
            <person name="Bargiela R."/>
            <person name="Peplies J."/>
            <person name="Huws S.A."/>
            <person name="Newbold C.J."/>
            <person name="Golyshin P.N."/>
            <person name="Simon M.A."/>
            <person name="Lopez G."/>
            <person name="Yakimov M.M."/>
            <person name="Ferrer M."/>
        </authorList>
    </citation>
    <scope>NUCLEOTIDE SEQUENCE</scope>
</reference>
<organism evidence="1">
    <name type="scientific">gut metagenome</name>
    <dbReference type="NCBI Taxonomy" id="749906"/>
    <lineage>
        <taxon>unclassified sequences</taxon>
        <taxon>metagenomes</taxon>
        <taxon>organismal metagenomes</taxon>
    </lineage>
</organism>
<sequence>MTEVRDPSRPFLEVFEALDPKTHRRALRSAMRREGNNLKRIAVEQIGASGIGKGTHAKLAKGVRVRTYPDRYGAGFLLTVKPHGKKGYHKNRQGREKPVLMWAEDGTRSRYTKSKTRFFVRVRKGHFTGKMKAYRFLKRTEETGTPKVENGLFDTFRKNLDKEARKRGL</sequence>
<evidence type="ECO:0008006" key="2">
    <source>
        <dbReference type="Google" id="ProtNLM"/>
    </source>
</evidence>
<evidence type="ECO:0000313" key="1">
    <source>
        <dbReference type="EMBL" id="EJX10523.1"/>
    </source>
</evidence>
<dbReference type="EMBL" id="AMCI01000167">
    <property type="protein sequence ID" value="EJX10523.1"/>
    <property type="molecule type" value="Genomic_DNA"/>
</dbReference>
<dbReference type="AlphaFoldDB" id="J9H3G2"/>
<protein>
    <recommendedName>
        <fullName evidence="2">Phage protein, HK97 gp10 family</fullName>
    </recommendedName>
</protein>
<gene>
    <name evidence="1" type="ORF">EVA_01084</name>
</gene>